<dbReference type="AlphaFoldDB" id="T1GLA9"/>
<dbReference type="PROSITE" id="PS51257">
    <property type="entry name" value="PROKAR_LIPOPROTEIN"/>
    <property type="match status" value="1"/>
</dbReference>
<evidence type="ECO:0000313" key="1">
    <source>
        <dbReference type="EnsemblMetazoa" id="MESCA004308-PA"/>
    </source>
</evidence>
<name>T1GLA9_MEGSC</name>
<dbReference type="HOGENOM" id="CLU_2673922_0_0_1"/>
<keyword evidence="2" id="KW-1185">Reference proteome</keyword>
<reference evidence="1" key="2">
    <citation type="submission" date="2015-06" db="UniProtKB">
        <authorList>
            <consortium name="EnsemblMetazoa"/>
        </authorList>
    </citation>
    <scope>IDENTIFICATION</scope>
</reference>
<evidence type="ECO:0000313" key="2">
    <source>
        <dbReference type="Proteomes" id="UP000015102"/>
    </source>
</evidence>
<dbReference type="EMBL" id="CAQQ02115615">
    <property type="status" value="NOT_ANNOTATED_CDS"/>
    <property type="molecule type" value="Genomic_DNA"/>
</dbReference>
<dbReference type="EMBL" id="CAQQ02115614">
    <property type="status" value="NOT_ANNOTATED_CDS"/>
    <property type="molecule type" value="Genomic_DNA"/>
</dbReference>
<dbReference type="EnsemblMetazoa" id="MESCA004308-RA">
    <property type="protein sequence ID" value="MESCA004308-PA"/>
    <property type="gene ID" value="MESCA004308"/>
</dbReference>
<dbReference type="Proteomes" id="UP000015102">
    <property type="component" value="Unassembled WGS sequence"/>
</dbReference>
<sequence length="75" mass="8232">MLKCAVSICSQKMSFTSMGSWGHILVISCVDPGVPSCYLNSLSILVSVSIAMYNFPVSYPKHFVVFQSHSVSEVR</sequence>
<accession>T1GLA9</accession>
<protein>
    <submittedName>
        <fullName evidence="1">Uncharacterized protein</fullName>
    </submittedName>
</protein>
<proteinExistence type="predicted"/>
<reference evidence="2" key="1">
    <citation type="submission" date="2013-02" db="EMBL/GenBank/DDBJ databases">
        <authorList>
            <person name="Hughes D."/>
        </authorList>
    </citation>
    <scope>NUCLEOTIDE SEQUENCE</scope>
    <source>
        <strain>Durham</strain>
        <strain evidence="2">NC isolate 2 -- Noor lab</strain>
    </source>
</reference>
<organism evidence="1 2">
    <name type="scientific">Megaselia scalaris</name>
    <name type="common">Humpbacked fly</name>
    <name type="synonym">Phora scalaris</name>
    <dbReference type="NCBI Taxonomy" id="36166"/>
    <lineage>
        <taxon>Eukaryota</taxon>
        <taxon>Metazoa</taxon>
        <taxon>Ecdysozoa</taxon>
        <taxon>Arthropoda</taxon>
        <taxon>Hexapoda</taxon>
        <taxon>Insecta</taxon>
        <taxon>Pterygota</taxon>
        <taxon>Neoptera</taxon>
        <taxon>Endopterygota</taxon>
        <taxon>Diptera</taxon>
        <taxon>Brachycera</taxon>
        <taxon>Muscomorpha</taxon>
        <taxon>Platypezoidea</taxon>
        <taxon>Phoridae</taxon>
        <taxon>Megaseliini</taxon>
        <taxon>Megaselia</taxon>
    </lineage>
</organism>